<reference evidence="20" key="3">
    <citation type="submission" date="2020-05" db="UniProtKB">
        <authorList>
            <consortium name="EnsemblMetazoa"/>
        </authorList>
    </citation>
    <scope>IDENTIFICATION</scope>
    <source>
        <strain evidence="20">Jacobina</strain>
    </source>
</reference>
<evidence type="ECO:0000256" key="5">
    <source>
        <dbReference type="ARBA" id="ARBA00022490"/>
    </source>
</evidence>
<evidence type="ECO:0000256" key="1">
    <source>
        <dbReference type="ARBA" id="ARBA00004496"/>
    </source>
</evidence>
<comment type="similarity">
    <text evidence="3 15">Belongs to the ATG5 family.</text>
</comment>
<protein>
    <recommendedName>
        <fullName evidence="4 15">Autophagy protein 5</fullName>
    </recommendedName>
</protein>
<dbReference type="AlphaFoldDB" id="A0A1B0CG54"/>
<dbReference type="OrthoDB" id="272162at2759"/>
<dbReference type="GO" id="GO:0043069">
    <property type="term" value="P:negative regulation of programmed cell death"/>
    <property type="evidence" value="ECO:0007669"/>
    <property type="project" value="UniProtKB-ARBA"/>
</dbReference>
<comment type="subunit">
    <text evidence="15">Conjugated with ATG12.</text>
</comment>
<dbReference type="EMBL" id="AJWK01010762">
    <property type="status" value="NOT_ANNOTATED_CDS"/>
    <property type="molecule type" value="Genomic_DNA"/>
</dbReference>
<evidence type="ECO:0000256" key="11">
    <source>
        <dbReference type="ARBA" id="ARBA00023006"/>
    </source>
</evidence>
<keyword evidence="9" id="KW-0391">Immunity</keyword>
<dbReference type="Pfam" id="PF20637">
    <property type="entry name" value="ATG5_HBR"/>
    <property type="match status" value="1"/>
</dbReference>
<dbReference type="GeneID" id="129797381"/>
<evidence type="ECO:0000256" key="12">
    <source>
        <dbReference type="ARBA" id="ARBA00023136"/>
    </source>
</evidence>
<dbReference type="VEuPathDB" id="VectorBase:LLOJ003355"/>
<dbReference type="Pfam" id="PF04106">
    <property type="entry name" value="ATG5_UblB"/>
    <property type="match status" value="1"/>
</dbReference>
<dbReference type="GO" id="GO:0019776">
    <property type="term" value="F:Atg8-family ligase activity"/>
    <property type="evidence" value="ECO:0007669"/>
    <property type="project" value="TreeGrafter"/>
</dbReference>
<dbReference type="Gene3D" id="3.10.20.90">
    <property type="entry name" value="Phosphatidylinositol 3-kinase Catalytic Subunit, Chain A, domain 1"/>
    <property type="match status" value="1"/>
</dbReference>
<keyword evidence="8 15" id="KW-0832">Ubl conjugation</keyword>
<evidence type="ECO:0000256" key="10">
    <source>
        <dbReference type="ARBA" id="ARBA00022990"/>
    </source>
</evidence>
<evidence type="ECO:0000256" key="3">
    <source>
        <dbReference type="ARBA" id="ARBA00006910"/>
    </source>
</evidence>
<evidence type="ECO:0000256" key="7">
    <source>
        <dbReference type="ARBA" id="ARBA00022703"/>
    </source>
</evidence>
<keyword evidence="6 15" id="KW-1017">Isopeptide bond</keyword>
<dbReference type="GO" id="GO:0006995">
    <property type="term" value="P:cellular response to nitrogen starvation"/>
    <property type="evidence" value="ECO:0007669"/>
    <property type="project" value="TreeGrafter"/>
</dbReference>
<evidence type="ECO:0000256" key="14">
    <source>
        <dbReference type="ARBA" id="ARBA00093583"/>
    </source>
</evidence>
<dbReference type="PANTHER" id="PTHR13040">
    <property type="entry name" value="AUTOPHAGY PROTEIN 5"/>
    <property type="match status" value="1"/>
</dbReference>
<evidence type="ECO:0000256" key="8">
    <source>
        <dbReference type="ARBA" id="ARBA00022843"/>
    </source>
</evidence>
<dbReference type="InterPro" id="IPR048939">
    <property type="entry name" value="ATG5_UblA"/>
</dbReference>
<dbReference type="GO" id="GO:0005776">
    <property type="term" value="C:autophagosome"/>
    <property type="evidence" value="ECO:0007669"/>
    <property type="project" value="TreeGrafter"/>
</dbReference>
<dbReference type="Pfam" id="PF20638">
    <property type="entry name" value="ATG5_UblA"/>
    <property type="match status" value="1"/>
</dbReference>
<comment type="function">
    <text evidence="15">Involved in autophagic vesicle formation.</text>
</comment>
<dbReference type="GO" id="GO:0002376">
    <property type="term" value="P:immune system process"/>
    <property type="evidence" value="ECO:0007669"/>
    <property type="project" value="UniProtKB-KW"/>
</dbReference>
<dbReference type="KEGG" id="lll:129797381"/>
<dbReference type="InterPro" id="IPR048940">
    <property type="entry name" value="ATG5_HBR"/>
</dbReference>
<dbReference type="InterPro" id="IPR042527">
    <property type="entry name" value="Atg5_UblA_dom_sf"/>
</dbReference>
<dbReference type="GO" id="GO:0000422">
    <property type="term" value="P:autophagy of mitochondrion"/>
    <property type="evidence" value="ECO:0007669"/>
    <property type="project" value="TreeGrafter"/>
</dbReference>
<proteinExistence type="inferred from homology"/>
<feature type="domain" description="Autophagy protein ATG5 UblA" evidence="18">
    <location>
        <begin position="11"/>
        <end position="108"/>
    </location>
</feature>
<dbReference type="GO" id="GO:0034045">
    <property type="term" value="C:phagophore assembly site membrane"/>
    <property type="evidence" value="ECO:0007669"/>
    <property type="project" value="UniProtKB-SubCell"/>
</dbReference>
<evidence type="ECO:0000256" key="4">
    <source>
        <dbReference type="ARBA" id="ARBA00015616"/>
    </source>
</evidence>
<dbReference type="VEuPathDB" id="VectorBase:LLONM1_001442"/>
<evidence type="ECO:0000256" key="13">
    <source>
        <dbReference type="ARBA" id="ARBA00025421"/>
    </source>
</evidence>
<feature type="domain" description="Autophagy protein ATG5 alpha-helical bundle region" evidence="17">
    <location>
        <begin position="123"/>
        <end position="178"/>
    </location>
</feature>
<dbReference type="GO" id="GO:0061908">
    <property type="term" value="C:phagophore"/>
    <property type="evidence" value="ECO:0007669"/>
    <property type="project" value="TreeGrafter"/>
</dbReference>
<evidence type="ECO:0000313" key="21">
    <source>
        <dbReference type="Proteomes" id="UP000092461"/>
    </source>
</evidence>
<comment type="function">
    <text evidence="13">May play an important role in the apoptotic process, possibly within the modified cytoskeleton. Its expression is a relatively late event in the apoptotic process, occurring downstream of caspase activity. Plays a crucial role in IFN-gamma-induced autophagic cell death by interacting with FADD.</text>
</comment>
<evidence type="ECO:0000256" key="2">
    <source>
        <dbReference type="ARBA" id="ARBA00004623"/>
    </source>
</evidence>
<dbReference type="InterPro" id="IPR007239">
    <property type="entry name" value="Atg5"/>
</dbReference>
<keyword evidence="21" id="KW-1185">Reference proteome</keyword>
<dbReference type="Gene3D" id="1.10.246.190">
    <property type="entry name" value="Autophagy protein Apg5, helix rich domain"/>
    <property type="match status" value="1"/>
</dbReference>
<dbReference type="FunFam" id="3.10.20.620:FF:000001">
    <property type="entry name" value="Autophagy related 5"/>
    <property type="match status" value="1"/>
</dbReference>
<dbReference type="InterPro" id="IPR042526">
    <property type="entry name" value="Atg5_HR"/>
</dbReference>
<evidence type="ECO:0000313" key="19">
    <source>
        <dbReference type="EMBL" id="MBC1169621.1"/>
    </source>
</evidence>
<evidence type="ECO:0000259" key="17">
    <source>
        <dbReference type="Pfam" id="PF20637"/>
    </source>
</evidence>
<evidence type="ECO:0000313" key="20">
    <source>
        <dbReference type="EnsemblMetazoa" id="LLOJ003355-PA"/>
    </source>
</evidence>
<comment type="subcellular location">
    <subcellularLocation>
        <location evidence="1">Cytoplasm</location>
    </subcellularLocation>
    <subcellularLocation>
        <location evidence="2 15">Preautophagosomal structure membrane</location>
        <topology evidence="2 15">Peripheral membrane protein</topology>
    </subcellularLocation>
</comment>
<dbReference type="CTD" id="9474"/>
<dbReference type="EnsemblMetazoa" id="LLOJ003355-RA">
    <property type="protein sequence ID" value="LLOJ003355-PA"/>
    <property type="gene ID" value="LLOJ003355"/>
</dbReference>
<name>A0A1B0CG54_LUTLO</name>
<evidence type="ECO:0000259" key="18">
    <source>
        <dbReference type="Pfam" id="PF20638"/>
    </source>
</evidence>
<evidence type="ECO:0000259" key="16">
    <source>
        <dbReference type="Pfam" id="PF04106"/>
    </source>
</evidence>
<dbReference type="RefSeq" id="XP_055695840.1">
    <property type="nucleotide sequence ID" value="XM_055839865.1"/>
</dbReference>
<evidence type="ECO:0000256" key="6">
    <source>
        <dbReference type="ARBA" id="ARBA00022499"/>
    </source>
</evidence>
<dbReference type="GO" id="GO:0034274">
    <property type="term" value="C:Atg12-Atg5-Atg16 complex"/>
    <property type="evidence" value="ECO:0007669"/>
    <property type="project" value="TreeGrafter"/>
</dbReference>
<dbReference type="FunFam" id="1.10.246.190:FF:000001">
    <property type="entry name" value="Autophagy related 5"/>
    <property type="match status" value="1"/>
</dbReference>
<dbReference type="GO" id="GO:0000045">
    <property type="term" value="P:autophagosome assembly"/>
    <property type="evidence" value="ECO:0007669"/>
    <property type="project" value="UniProtKB-ARBA"/>
</dbReference>
<comment type="subunit">
    <text evidence="14">Forms a conjugate with ATG12. Part of the minor complex composed of 4 sets of ATG12-ATG5 and ATG16L1 (400 kDa); this complex interacts with ATG3 leading to disruption of ATG7 interaction and promotion of ATG8-like proteins lipidation. Forms an 800-kDa complex composed of ATG12-ATG5 and ATG16L2. The ATG12-ATG5 conjugate interacts with RAB33A; this interaction is bridged by ATG16L1 and promotes ATG12-ATG5-ATG16L1 complex recruitment to phagophores. Interacts with TECPR1; the interaction is direct and does not take place when ATG16L1 is associated with the ATG5-ATG12 conjugate. Interacts with DHX58/RIG-1, IFIH1/MDA5 and MAVS/IPS-1 in monomeric form as well as in ATG12-ATG5 conjugate form. The interaction with MAVS is further enhanced upon vesicular stomatitis virus (VSV) infection. Interacts with ATG3. Interacts with ATG7 and ATG10. Interacts with FADD. Interacts with Bassoon/BSN; this interaction is important for the regulation of presynaptic autophagy. Interacts with ATG16L2.</text>
</comment>
<dbReference type="EMBL" id="GITU01000918">
    <property type="protein sequence ID" value="MBC1169621.1"/>
    <property type="molecule type" value="Transcribed_RNA"/>
</dbReference>
<dbReference type="Gene3D" id="3.10.20.620">
    <property type="match status" value="1"/>
</dbReference>
<dbReference type="GO" id="GO:0044233">
    <property type="term" value="C:mitochondria-associated endoplasmic reticulum membrane contact site"/>
    <property type="evidence" value="ECO:0007669"/>
    <property type="project" value="TreeGrafter"/>
</dbReference>
<dbReference type="Proteomes" id="UP000092461">
    <property type="component" value="Unassembled WGS sequence"/>
</dbReference>
<dbReference type="PANTHER" id="PTHR13040:SF2">
    <property type="entry name" value="AUTOPHAGY PROTEIN 5"/>
    <property type="match status" value="1"/>
</dbReference>
<dbReference type="GO" id="GO:0006915">
    <property type="term" value="P:apoptotic process"/>
    <property type="evidence" value="ECO:0007669"/>
    <property type="project" value="UniProtKB-KW"/>
</dbReference>
<evidence type="ECO:0000256" key="15">
    <source>
        <dbReference type="RuleBase" id="RU361202"/>
    </source>
</evidence>
<reference evidence="21" key="1">
    <citation type="submission" date="2012-05" db="EMBL/GenBank/DDBJ databases">
        <title>Whole Genome Assembly of Lutzomyia longipalpis.</title>
        <authorList>
            <person name="Richards S."/>
            <person name="Qu C."/>
            <person name="Dillon R."/>
            <person name="Worley K."/>
            <person name="Scherer S."/>
            <person name="Batterton M."/>
            <person name="Taylor A."/>
            <person name="Hawes A."/>
            <person name="Hernandez B."/>
            <person name="Kovar C."/>
            <person name="Mandapat C."/>
            <person name="Pham C."/>
            <person name="Qu C."/>
            <person name="Jing C."/>
            <person name="Bess C."/>
            <person name="Bandaranaike D."/>
            <person name="Ngo D."/>
            <person name="Ongeri F."/>
            <person name="Arias F."/>
            <person name="Lara F."/>
            <person name="Weissenberger G."/>
            <person name="Kamau G."/>
            <person name="Han H."/>
            <person name="Shen H."/>
            <person name="Dinh H."/>
            <person name="Khalil I."/>
            <person name="Jones J."/>
            <person name="Shafer J."/>
            <person name="Jayaseelan J."/>
            <person name="Quiroz J."/>
            <person name="Blankenburg K."/>
            <person name="Nguyen L."/>
            <person name="Jackson L."/>
            <person name="Francisco L."/>
            <person name="Tang L.-Y."/>
            <person name="Pu L.-L."/>
            <person name="Perales L."/>
            <person name="Lorensuhewa L."/>
            <person name="Munidasa M."/>
            <person name="Coyle M."/>
            <person name="Taylor M."/>
            <person name="Puazo M."/>
            <person name="Firestine M."/>
            <person name="Scheel M."/>
            <person name="Javaid M."/>
            <person name="Wang M."/>
            <person name="Li M."/>
            <person name="Tabassum N."/>
            <person name="Saada N."/>
            <person name="Osuji N."/>
            <person name="Aqrawi P."/>
            <person name="Fu Q."/>
            <person name="Thornton R."/>
            <person name="Raj R."/>
            <person name="Goodspeed R."/>
            <person name="Mata R."/>
            <person name="Najjar R."/>
            <person name="Gubbala S."/>
            <person name="Lee S."/>
            <person name="Denson S."/>
            <person name="Patil S."/>
            <person name="Macmil S."/>
            <person name="Qi S."/>
            <person name="Matskevitch T."/>
            <person name="Palculict T."/>
            <person name="Mathew T."/>
            <person name="Vee V."/>
            <person name="Velamala V."/>
            <person name="Korchina V."/>
            <person name="Cai W."/>
            <person name="Liu W."/>
            <person name="Dai W."/>
            <person name="Zou X."/>
            <person name="Zhu Y."/>
            <person name="Zhang Y."/>
            <person name="Wu Y.-Q."/>
            <person name="Xin Y."/>
            <person name="Nazarath L."/>
            <person name="Kovar C."/>
            <person name="Han Y."/>
            <person name="Muzny D."/>
            <person name="Gibbs R."/>
        </authorList>
    </citation>
    <scope>NUCLEOTIDE SEQUENCE [LARGE SCALE GENOMIC DNA]</scope>
    <source>
        <strain evidence="21">Jacobina</strain>
    </source>
</reference>
<keyword evidence="7" id="KW-0053">Apoptosis</keyword>
<reference evidence="19" key="2">
    <citation type="journal article" date="2020" name="BMC">
        <title>Leishmania infection induces a limited differential gene expression in the sand fly midgut.</title>
        <authorList>
            <person name="Coutinho-Abreu I.V."/>
            <person name="Serafim T.D."/>
            <person name="Meneses C."/>
            <person name="Kamhawi S."/>
            <person name="Oliveira F."/>
            <person name="Valenzuela J.G."/>
        </authorList>
    </citation>
    <scope>NUCLEOTIDE SEQUENCE</scope>
    <source>
        <strain evidence="19">Jacobina</strain>
        <tissue evidence="19">Midgut</tissue>
    </source>
</reference>
<keyword evidence="12 15" id="KW-0472">Membrane</keyword>
<feature type="domain" description="Autophagy protein ATG5 UblB" evidence="16">
    <location>
        <begin position="188"/>
        <end position="265"/>
    </location>
</feature>
<dbReference type="GO" id="GO:0034727">
    <property type="term" value="P:piecemeal microautophagy of the nucleus"/>
    <property type="evidence" value="ECO:0007669"/>
    <property type="project" value="TreeGrafter"/>
</dbReference>
<dbReference type="InterPro" id="IPR048318">
    <property type="entry name" value="ATG5_UblB"/>
</dbReference>
<keyword evidence="11 15" id="KW-0072">Autophagy</keyword>
<dbReference type="FunFam" id="3.10.20.90:FF:000100">
    <property type="entry name" value="Autophagy related 5"/>
    <property type="match status" value="1"/>
</dbReference>
<keyword evidence="5" id="KW-0963">Cytoplasm</keyword>
<sequence length="283" mass="32683">MANDREVLRLVWEGKIPICFQADPAEVVGLQPPEPFYLMVPRLSYLPLVTDKVRKHFVRFISNEQQEGDIWFDCNGTPLKWHYPIGVLFDLTMGDEEPNLPWTVTIHFGNLPGEFVFKCPTKEVVEAHFMSCLKEADHLKHRGQIVSAMQKKDHTQLWLGIVNDKFDQFWAVNRRLMESHGDQDTFKYIPVRCYNEDGTYMQKLIQPTSKTNLKQTLKDLLECFSSPAHRAVAARMHGITVDLDTPLQWLSEHLSYPDNFLHICLLYDDDNTTIAADNDSSVC</sequence>
<evidence type="ECO:0000256" key="9">
    <source>
        <dbReference type="ARBA" id="ARBA00022859"/>
    </source>
</evidence>
<keyword evidence="10" id="KW-0007">Acetylation</keyword>
<accession>A0A1B0CG54</accession>
<organism evidence="20 21">
    <name type="scientific">Lutzomyia longipalpis</name>
    <name type="common">Sand fly</name>
    <dbReference type="NCBI Taxonomy" id="7200"/>
    <lineage>
        <taxon>Eukaryota</taxon>
        <taxon>Metazoa</taxon>
        <taxon>Ecdysozoa</taxon>
        <taxon>Arthropoda</taxon>
        <taxon>Hexapoda</taxon>
        <taxon>Insecta</taxon>
        <taxon>Pterygota</taxon>
        <taxon>Neoptera</taxon>
        <taxon>Endopterygota</taxon>
        <taxon>Diptera</taxon>
        <taxon>Nematocera</taxon>
        <taxon>Psychodoidea</taxon>
        <taxon>Psychodidae</taxon>
        <taxon>Lutzomyia</taxon>
        <taxon>Lutzomyia</taxon>
    </lineage>
</organism>